<reference evidence="2 3" key="1">
    <citation type="submission" date="2015-10" db="EMBL/GenBank/DDBJ databases">
        <authorList>
            <person name="Gilbert D.G."/>
        </authorList>
    </citation>
    <scope>NUCLEOTIDE SEQUENCE [LARGE SCALE GENOMIC DNA]</scope>
    <source>
        <strain evidence="2">COMA1</strain>
    </source>
</reference>
<dbReference type="Pfam" id="PF00535">
    <property type="entry name" value="Glycos_transf_2"/>
    <property type="match status" value="1"/>
</dbReference>
<dbReference type="RefSeq" id="WP_141654281.1">
    <property type="nucleotide sequence ID" value="NZ_CZQA01000008.1"/>
</dbReference>
<proteinExistence type="predicted"/>
<evidence type="ECO:0000313" key="2">
    <source>
        <dbReference type="EMBL" id="CUS34899.1"/>
    </source>
</evidence>
<dbReference type="PANTHER" id="PTHR22916:SF3">
    <property type="entry name" value="UDP-GLCNAC:BETAGAL BETA-1,3-N-ACETYLGLUCOSAMINYLTRANSFERASE-LIKE PROTEIN 1"/>
    <property type="match status" value="1"/>
</dbReference>
<dbReference type="InterPro" id="IPR029044">
    <property type="entry name" value="Nucleotide-diphossugar_trans"/>
</dbReference>
<dbReference type="Proteomes" id="UP000199032">
    <property type="component" value="Unassembled WGS sequence"/>
</dbReference>
<gene>
    <name evidence="2" type="ORF">COMA1_20013</name>
</gene>
<evidence type="ECO:0000259" key="1">
    <source>
        <dbReference type="Pfam" id="PF00535"/>
    </source>
</evidence>
<dbReference type="SUPFAM" id="SSF53448">
    <property type="entry name" value="Nucleotide-diphospho-sugar transferases"/>
    <property type="match status" value="1"/>
</dbReference>
<dbReference type="GO" id="GO:0016758">
    <property type="term" value="F:hexosyltransferase activity"/>
    <property type="evidence" value="ECO:0007669"/>
    <property type="project" value="UniProtKB-ARBA"/>
</dbReference>
<accession>A0A0S4LB56</accession>
<evidence type="ECO:0000313" key="3">
    <source>
        <dbReference type="Proteomes" id="UP000199032"/>
    </source>
</evidence>
<sequence>MINYSLINMNSESQPVVSVVTPVYNGGEYLAECIESVLGQTYQNWEYCIVNNCSTDRTLEIAKAYAKKDKRIRIHNNSEFVGCDENGNIAFQQISPGSKYCKVVQADDWMFPECLMEMVKLAEAHPTIAIVSSYRLTNIRITVQALPYTSRVISGRDICRMTLLGLPSVFGSPSAMLIHADEVRKRPHFYNVANPHCDMEVCLDILRERDFGFVHQMLTFERSHPQSESSRGSRYGFTPFGRFEHVTKYGQEYLSEKELTVMLKRRRDEYYAFLGDRVFRNKENGFWEYQKTALGRIGQSLNMARVIRAVILEVLDVILNPLHTFKRIAGKLSHSAEGVPKPRLENNGHGKSS</sequence>
<protein>
    <submittedName>
        <fullName evidence="2">Glycosyltransferase</fullName>
    </submittedName>
</protein>
<dbReference type="PANTHER" id="PTHR22916">
    <property type="entry name" value="GLYCOSYLTRANSFERASE"/>
    <property type="match status" value="1"/>
</dbReference>
<dbReference type="AlphaFoldDB" id="A0A0S4LB56"/>
<keyword evidence="2" id="KW-0808">Transferase</keyword>
<dbReference type="Gene3D" id="3.90.550.10">
    <property type="entry name" value="Spore Coat Polysaccharide Biosynthesis Protein SpsA, Chain A"/>
    <property type="match status" value="1"/>
</dbReference>
<keyword evidence="3" id="KW-1185">Reference proteome</keyword>
<feature type="domain" description="Glycosyltransferase 2-like" evidence="1">
    <location>
        <begin position="18"/>
        <end position="141"/>
    </location>
</feature>
<organism evidence="2 3">
    <name type="scientific">Candidatus Nitrospira nitrosa</name>
    <dbReference type="NCBI Taxonomy" id="1742972"/>
    <lineage>
        <taxon>Bacteria</taxon>
        <taxon>Pseudomonadati</taxon>
        <taxon>Nitrospirota</taxon>
        <taxon>Nitrospiria</taxon>
        <taxon>Nitrospirales</taxon>
        <taxon>Nitrospiraceae</taxon>
        <taxon>Nitrospira</taxon>
    </lineage>
</organism>
<dbReference type="InterPro" id="IPR001173">
    <property type="entry name" value="Glyco_trans_2-like"/>
</dbReference>
<dbReference type="CDD" id="cd00761">
    <property type="entry name" value="Glyco_tranf_GTA_type"/>
    <property type="match status" value="1"/>
</dbReference>
<dbReference type="STRING" id="1742972.COMA1_20013"/>
<dbReference type="EMBL" id="CZQA01000008">
    <property type="protein sequence ID" value="CUS34899.1"/>
    <property type="molecule type" value="Genomic_DNA"/>
</dbReference>
<dbReference type="OrthoDB" id="9772170at2"/>
<name>A0A0S4LB56_9BACT</name>